<organism evidence="2 3">
    <name type="scientific">Bordetella ansorpii</name>
    <dbReference type="NCBI Taxonomy" id="288768"/>
    <lineage>
        <taxon>Bacteria</taxon>
        <taxon>Pseudomonadati</taxon>
        <taxon>Pseudomonadota</taxon>
        <taxon>Betaproteobacteria</taxon>
        <taxon>Burkholderiales</taxon>
        <taxon>Alcaligenaceae</taxon>
        <taxon>Bordetella</taxon>
    </lineage>
</organism>
<feature type="transmembrane region" description="Helical" evidence="1">
    <location>
        <begin position="6"/>
        <end position="33"/>
    </location>
</feature>
<dbReference type="PANTHER" id="PTHR34703:SF1">
    <property type="entry name" value="ANTIPORTER SUBUNIT MNHG2-RELATED"/>
    <property type="match status" value="1"/>
</dbReference>
<dbReference type="EMBL" id="FKBS01000029">
    <property type="protein sequence ID" value="SAI54850.1"/>
    <property type="molecule type" value="Genomic_DNA"/>
</dbReference>
<dbReference type="NCBIfam" id="TIGR01300">
    <property type="entry name" value="CPA3_mnhG_phaG"/>
    <property type="match status" value="1"/>
</dbReference>
<keyword evidence="1" id="KW-0472">Membrane</keyword>
<dbReference type="OrthoDB" id="9813804at2"/>
<accession>A0A157RA07</accession>
<dbReference type="PANTHER" id="PTHR34703">
    <property type="entry name" value="ANTIPORTER SUBUNIT MNHG2-RELATED"/>
    <property type="match status" value="1"/>
</dbReference>
<sequence length="116" mass="12418">MTDIPLWAALPASILLVLSGVLALTGSVGLVRFRTFVMRIHAPTLGSTLGAMCMLLASALVFSAQSGRFVFHEIVIALLLLLTSPVTAMLLMRAAVYRTRRRDDVPPPAKDAADKA</sequence>
<feature type="transmembrane region" description="Helical" evidence="1">
    <location>
        <begin position="45"/>
        <end position="64"/>
    </location>
</feature>
<dbReference type="InterPro" id="IPR005133">
    <property type="entry name" value="PhaG_MnhG_YufB"/>
</dbReference>
<evidence type="ECO:0000256" key="1">
    <source>
        <dbReference type="SAM" id="Phobius"/>
    </source>
</evidence>
<evidence type="ECO:0000313" key="2">
    <source>
        <dbReference type="EMBL" id="SAI54850.1"/>
    </source>
</evidence>
<evidence type="ECO:0000313" key="3">
    <source>
        <dbReference type="Proteomes" id="UP000077037"/>
    </source>
</evidence>
<name>A0A157RA07_9BORD</name>
<protein>
    <submittedName>
        <fullName evidence="2">Putative monovalent cation/H+ antiporter subunit G</fullName>
    </submittedName>
</protein>
<dbReference type="AlphaFoldDB" id="A0A157RA07"/>
<reference evidence="2 3" key="1">
    <citation type="submission" date="2016-03" db="EMBL/GenBank/DDBJ databases">
        <authorList>
            <consortium name="Pathogen Informatics"/>
        </authorList>
    </citation>
    <scope>NUCLEOTIDE SEQUENCE [LARGE SCALE GENOMIC DNA]</scope>
    <source>
        <strain evidence="2 3">NCTC13364</strain>
    </source>
</reference>
<feature type="transmembrane region" description="Helical" evidence="1">
    <location>
        <begin position="70"/>
        <end position="92"/>
    </location>
</feature>
<proteinExistence type="predicted"/>
<keyword evidence="1" id="KW-0812">Transmembrane</keyword>
<dbReference type="RefSeq" id="WP_066419629.1">
    <property type="nucleotide sequence ID" value="NZ_FKBS01000029.1"/>
</dbReference>
<dbReference type="Proteomes" id="UP000077037">
    <property type="component" value="Unassembled WGS sequence"/>
</dbReference>
<dbReference type="Pfam" id="PF03334">
    <property type="entry name" value="PhaG_MnhG_YufB"/>
    <property type="match status" value="1"/>
</dbReference>
<gene>
    <name evidence="2" type="primary">phaG</name>
    <name evidence="2" type="ORF">SAMEA1982600_04548</name>
</gene>
<keyword evidence="1" id="KW-1133">Transmembrane helix</keyword>
<dbReference type="GO" id="GO:0015385">
    <property type="term" value="F:sodium:proton antiporter activity"/>
    <property type="evidence" value="ECO:0007669"/>
    <property type="project" value="TreeGrafter"/>
</dbReference>